<dbReference type="Gene3D" id="3.50.50.60">
    <property type="entry name" value="FAD/NAD(P)-binding domain"/>
    <property type="match status" value="2"/>
</dbReference>
<name>A0A2K3NRQ9_TRIPR</name>
<comment type="similarity">
    <text evidence="2">Belongs to the MnmG family.</text>
</comment>
<dbReference type="FunFam" id="3.50.50.60:FF:000119">
    <property type="entry name" value="tRNA uridine 5-carboxymethylaminomethyl modification enzyme MnmG"/>
    <property type="match status" value="1"/>
</dbReference>
<dbReference type="GO" id="GO:0030488">
    <property type="term" value="P:tRNA methylation"/>
    <property type="evidence" value="ECO:0007669"/>
    <property type="project" value="TreeGrafter"/>
</dbReference>
<dbReference type="InterPro" id="IPR020595">
    <property type="entry name" value="MnmG-rel_CS"/>
</dbReference>
<dbReference type="PANTHER" id="PTHR11806">
    <property type="entry name" value="GLUCOSE INHIBITED DIVISION PROTEIN A"/>
    <property type="match status" value="1"/>
</dbReference>
<dbReference type="InterPro" id="IPR004416">
    <property type="entry name" value="MnmG"/>
</dbReference>
<dbReference type="PRINTS" id="PR00411">
    <property type="entry name" value="PNDRDTASEI"/>
</dbReference>
<dbReference type="AlphaFoldDB" id="A0A2K3NRQ9"/>
<dbReference type="FunFam" id="1.10.150.570:FF:000001">
    <property type="entry name" value="tRNA uridine 5-carboxymethylaminomethyl modification enzyme MnmG"/>
    <property type="match status" value="1"/>
</dbReference>
<evidence type="ECO:0000313" key="11">
    <source>
        <dbReference type="Proteomes" id="UP000236291"/>
    </source>
</evidence>
<keyword evidence="6" id="KW-0274">FAD</keyword>
<evidence type="ECO:0000256" key="7">
    <source>
        <dbReference type="ARBA" id="ARBA00023027"/>
    </source>
</evidence>
<dbReference type="InterPro" id="IPR047001">
    <property type="entry name" value="MnmG_C_subdom"/>
</dbReference>
<evidence type="ECO:0000256" key="6">
    <source>
        <dbReference type="ARBA" id="ARBA00022827"/>
    </source>
</evidence>
<dbReference type="FunFam" id="1.10.10.1800:FF:000001">
    <property type="entry name" value="tRNA uridine 5-carboxymethylaminomethyl modification enzyme MnmG"/>
    <property type="match status" value="1"/>
</dbReference>
<keyword evidence="3" id="KW-0963">Cytoplasm</keyword>
<keyword evidence="4" id="KW-0285">Flavoprotein</keyword>
<keyword evidence="5" id="KW-0819">tRNA processing</keyword>
<evidence type="ECO:0000259" key="9">
    <source>
        <dbReference type="SMART" id="SM01228"/>
    </source>
</evidence>
<protein>
    <submittedName>
        <fullName evidence="10">tRNA uridine 5-carboxymethylaminomethyl modification enzyme mnmG-like protein</fullName>
    </submittedName>
</protein>
<evidence type="ECO:0000256" key="3">
    <source>
        <dbReference type="ARBA" id="ARBA00022490"/>
    </source>
</evidence>
<dbReference type="InterPro" id="IPR026904">
    <property type="entry name" value="MnmG_C"/>
</dbReference>
<dbReference type="Gene3D" id="1.10.150.570">
    <property type="entry name" value="GidA associated domain, C-terminal subdomain"/>
    <property type="match status" value="1"/>
</dbReference>
<dbReference type="InterPro" id="IPR044920">
    <property type="entry name" value="MnmG_C_subdom_sf"/>
</dbReference>
<dbReference type="EMBL" id="ASHM01000938">
    <property type="protein sequence ID" value="PNY05714.1"/>
    <property type="molecule type" value="Genomic_DNA"/>
</dbReference>
<dbReference type="SUPFAM" id="SSF51905">
    <property type="entry name" value="FAD/NAD(P)-binding domain"/>
    <property type="match status" value="1"/>
</dbReference>
<dbReference type="InterPro" id="IPR049312">
    <property type="entry name" value="GIDA_C_N"/>
</dbReference>
<dbReference type="Proteomes" id="UP000236291">
    <property type="component" value="Unassembled WGS sequence"/>
</dbReference>
<dbReference type="InterPro" id="IPR036188">
    <property type="entry name" value="FAD/NAD-bd_sf"/>
</dbReference>
<sequence length="736" mass="82370">MATVSFTLHLCRFGRNLCKTLFPTTSSITLLNPRGRRIRRSISFSGSTFSRRFSTVETSSSSRDLGYEFGIVDEKYDVIVVGGGHAGCEAALASARLGAKTLLLTLNIDRIAWQPCNPAVGAPAKSQLVHEVDALGGEIGKIADRCYLQKRVLNASKGPAVRALRAQTDKREYAMLMRNVVERQVHFHNFFPFTPNLSIREAMVTDIILGKNDNVEGVSTFFGMKFYAPSVILTTGTFMSGKIWVGRTSMPAGRAGESASHGLTENLQLLGFETDRLKTGTPARVDIRTVDFSGLEPQHGDEEVSWFSFDPDVHIEREQMCCYLTRTTSTTHQIIRDNLHETPTYGGWVEAKGPRYCPSIEDKIVRFQDKESHQVFLEPEGRDVPELYVQGFSTGLPERLQLPLLRTLPGLENCSMLRPAYAVEYDYLPAHQCSRSLMTKKIQGLFFSGQINGTTGYEEAAAQGIVSGVNAARHADGKSLIVLERESSYIGTLIDDLVTKDLREPYRMLTSRSEHRLLLRSDNADSRLTPLGHEIGLIDDRRWKLYQEKQARISEEKKRLKSVKISGGDLAADVTRMSGQPVKNSSTLESLLKKPHIQYGLLDKHGFGDKNLSRMERECVEIDIKYEGFIVRQQSQLQQMVTQQHKPLPEDLDYYAMINLSLEAREKLSKVRPQTIGQASRVGGVSPADITALLIELEAKRRKAQGQRMYKMMNAIQANTQDEEPKVSLTETTRPG</sequence>
<evidence type="ECO:0000256" key="5">
    <source>
        <dbReference type="ARBA" id="ARBA00022694"/>
    </source>
</evidence>
<proteinExistence type="inferred from homology"/>
<evidence type="ECO:0000256" key="8">
    <source>
        <dbReference type="SAM" id="MobiDB-lite"/>
    </source>
</evidence>
<gene>
    <name evidence="10" type="ORF">L195_g002169</name>
</gene>
<dbReference type="NCBIfam" id="TIGR00136">
    <property type="entry name" value="mnmG_gidA"/>
    <property type="match status" value="1"/>
</dbReference>
<dbReference type="STRING" id="57577.A0A2K3NRQ9"/>
<dbReference type="InterPro" id="IPR002218">
    <property type="entry name" value="MnmG-rel"/>
</dbReference>
<dbReference type="ExpressionAtlas" id="A0A2K3NRQ9">
    <property type="expression patterns" value="baseline"/>
</dbReference>
<evidence type="ECO:0000256" key="4">
    <source>
        <dbReference type="ARBA" id="ARBA00022630"/>
    </source>
</evidence>
<reference evidence="10 11" key="2">
    <citation type="journal article" date="2017" name="Front. Plant Sci.">
        <title>Gene Classification and Mining of Molecular Markers Useful in Red Clover (Trifolium pratense) Breeding.</title>
        <authorList>
            <person name="Istvanek J."/>
            <person name="Dluhosova J."/>
            <person name="Dluhos P."/>
            <person name="Patkova L."/>
            <person name="Nedelnik J."/>
            <person name="Repkova J."/>
        </authorList>
    </citation>
    <scope>NUCLEOTIDE SEQUENCE [LARGE SCALE GENOMIC DNA]</scope>
    <source>
        <strain evidence="11">cv. Tatra</strain>
        <tissue evidence="10">Young leaves</tissue>
    </source>
</reference>
<organism evidence="10 11">
    <name type="scientific">Trifolium pratense</name>
    <name type="common">Red clover</name>
    <dbReference type="NCBI Taxonomy" id="57577"/>
    <lineage>
        <taxon>Eukaryota</taxon>
        <taxon>Viridiplantae</taxon>
        <taxon>Streptophyta</taxon>
        <taxon>Embryophyta</taxon>
        <taxon>Tracheophyta</taxon>
        <taxon>Spermatophyta</taxon>
        <taxon>Magnoliopsida</taxon>
        <taxon>eudicotyledons</taxon>
        <taxon>Gunneridae</taxon>
        <taxon>Pentapetalae</taxon>
        <taxon>rosids</taxon>
        <taxon>fabids</taxon>
        <taxon>Fabales</taxon>
        <taxon>Fabaceae</taxon>
        <taxon>Papilionoideae</taxon>
        <taxon>50 kb inversion clade</taxon>
        <taxon>NPAAA clade</taxon>
        <taxon>Hologalegina</taxon>
        <taxon>IRL clade</taxon>
        <taxon>Trifolieae</taxon>
        <taxon>Trifolium</taxon>
    </lineage>
</organism>
<dbReference type="Gene3D" id="1.10.10.1800">
    <property type="entry name" value="tRNA uridine 5-carboxymethylaminomethyl modification enzyme MnmG/GidA"/>
    <property type="match status" value="1"/>
</dbReference>
<dbReference type="GO" id="GO:0005739">
    <property type="term" value="C:mitochondrion"/>
    <property type="evidence" value="ECO:0007669"/>
    <property type="project" value="GOC"/>
</dbReference>
<evidence type="ECO:0000256" key="1">
    <source>
        <dbReference type="ARBA" id="ARBA00001974"/>
    </source>
</evidence>
<dbReference type="Pfam" id="PF13932">
    <property type="entry name" value="SAM_GIDA_C"/>
    <property type="match status" value="1"/>
</dbReference>
<dbReference type="FunFam" id="3.50.50.60:FF:000094">
    <property type="entry name" value="tRNA uridine 5-carboxymethylaminomethyl modification enzyme MnmG"/>
    <property type="match status" value="1"/>
</dbReference>
<dbReference type="Pfam" id="PF01134">
    <property type="entry name" value="GIDA"/>
    <property type="match status" value="1"/>
</dbReference>
<accession>A0A2K3NRQ9</accession>
<dbReference type="GO" id="GO:0070899">
    <property type="term" value="P:mitochondrial tRNA wobble uridine modification"/>
    <property type="evidence" value="ECO:0007669"/>
    <property type="project" value="UniProtKB-ARBA"/>
</dbReference>
<dbReference type="SMART" id="SM01228">
    <property type="entry name" value="GIDA_assoc_3"/>
    <property type="match status" value="1"/>
</dbReference>
<feature type="domain" description="tRNA uridine 5-carboxymethylaminomethyl modification enzyme C-terminal subdomain" evidence="9">
    <location>
        <begin position="624"/>
        <end position="695"/>
    </location>
</feature>
<reference evidence="10 11" key="1">
    <citation type="journal article" date="2014" name="Am. J. Bot.">
        <title>Genome assembly and annotation for red clover (Trifolium pratense; Fabaceae).</title>
        <authorList>
            <person name="Istvanek J."/>
            <person name="Jaros M."/>
            <person name="Krenek A."/>
            <person name="Repkova J."/>
        </authorList>
    </citation>
    <scope>NUCLEOTIDE SEQUENCE [LARGE SCALE GENOMIC DNA]</scope>
    <source>
        <strain evidence="11">cv. Tatra</strain>
        <tissue evidence="10">Young leaves</tissue>
    </source>
</reference>
<dbReference type="HAMAP" id="MF_00129">
    <property type="entry name" value="MnmG_GidA"/>
    <property type="match status" value="1"/>
</dbReference>
<dbReference type="Pfam" id="PF21680">
    <property type="entry name" value="GIDA_C_1st"/>
    <property type="match status" value="1"/>
</dbReference>
<dbReference type="PANTHER" id="PTHR11806:SF0">
    <property type="entry name" value="PROTEIN MTO1 HOMOLOG, MITOCHONDRIAL"/>
    <property type="match status" value="1"/>
</dbReference>
<dbReference type="GO" id="GO:0050660">
    <property type="term" value="F:flavin adenine dinucleotide binding"/>
    <property type="evidence" value="ECO:0007669"/>
    <property type="project" value="InterPro"/>
</dbReference>
<evidence type="ECO:0000256" key="2">
    <source>
        <dbReference type="ARBA" id="ARBA00007653"/>
    </source>
</evidence>
<feature type="region of interest" description="Disordered" evidence="8">
    <location>
        <begin position="716"/>
        <end position="736"/>
    </location>
</feature>
<comment type="caution">
    <text evidence="10">The sequence shown here is derived from an EMBL/GenBank/DDBJ whole genome shotgun (WGS) entry which is preliminary data.</text>
</comment>
<dbReference type="InterPro" id="IPR040131">
    <property type="entry name" value="MnmG_N"/>
</dbReference>
<comment type="cofactor">
    <cofactor evidence="1">
        <name>FAD</name>
        <dbReference type="ChEBI" id="CHEBI:57692"/>
    </cofactor>
</comment>
<keyword evidence="7" id="KW-0520">NAD</keyword>
<evidence type="ECO:0000313" key="10">
    <source>
        <dbReference type="EMBL" id="PNY05714.1"/>
    </source>
</evidence>
<dbReference type="PROSITE" id="PS01280">
    <property type="entry name" value="GIDA_1"/>
    <property type="match status" value="1"/>
</dbReference>